<dbReference type="AlphaFoldDB" id="A0A1F6GA18"/>
<comment type="similarity">
    <text evidence="5">Belongs to the relA/spoT family.</text>
</comment>
<comment type="caution">
    <text evidence="7">The sequence shown here is derived from an EMBL/GenBank/DDBJ whole genome shotgun (WGS) entry which is preliminary data.</text>
</comment>
<gene>
    <name evidence="7" type="ORF">A2527_06285</name>
</gene>
<evidence type="ECO:0000313" key="7">
    <source>
        <dbReference type="EMBL" id="OGG94944.1"/>
    </source>
</evidence>
<dbReference type="GO" id="GO:0015969">
    <property type="term" value="P:guanosine tetraphosphate metabolic process"/>
    <property type="evidence" value="ECO:0007669"/>
    <property type="project" value="InterPro"/>
</dbReference>
<dbReference type="Gene3D" id="3.30.460.10">
    <property type="entry name" value="Beta Polymerase, domain 2"/>
    <property type="match status" value="1"/>
</dbReference>
<dbReference type="PANTHER" id="PTHR21262:SF31">
    <property type="entry name" value="GTP PYROPHOSPHOKINASE"/>
    <property type="match status" value="1"/>
</dbReference>
<dbReference type="InterPro" id="IPR004095">
    <property type="entry name" value="TGS"/>
</dbReference>
<evidence type="ECO:0000256" key="2">
    <source>
        <dbReference type="ARBA" id="ARBA00029754"/>
    </source>
</evidence>
<evidence type="ECO:0000256" key="3">
    <source>
        <dbReference type="ARBA" id="ARBA00032407"/>
    </source>
</evidence>
<dbReference type="NCBIfam" id="TIGR00691">
    <property type="entry name" value="spoT_relA"/>
    <property type="match status" value="1"/>
</dbReference>
<dbReference type="FunFam" id="3.10.20.30:FF:000002">
    <property type="entry name" value="GTP pyrophosphokinase (RelA/SpoT)"/>
    <property type="match status" value="1"/>
</dbReference>
<organism evidence="7 8">
    <name type="scientific">Candidatus Lambdaproteobacteria bacterium RIFOXYD2_FULL_50_16</name>
    <dbReference type="NCBI Taxonomy" id="1817772"/>
    <lineage>
        <taxon>Bacteria</taxon>
        <taxon>Pseudomonadati</taxon>
        <taxon>Pseudomonadota</taxon>
        <taxon>Candidatus Lambdaproteobacteria</taxon>
    </lineage>
</organism>
<dbReference type="CDD" id="cd05399">
    <property type="entry name" value="NT_Rel-Spo_like"/>
    <property type="match status" value="1"/>
</dbReference>
<dbReference type="Pfam" id="PF02824">
    <property type="entry name" value="TGS"/>
    <property type="match status" value="1"/>
</dbReference>
<comment type="function">
    <text evidence="5">In eubacteria ppGpp (guanosine 3'-diphosphate 5'-diphosphate) is a mediator of the stringent response that coordinates a variety of cellular activities in response to changes in nutritional abundance.</text>
</comment>
<name>A0A1F6GA18_9PROT</name>
<dbReference type="GO" id="GO:0008728">
    <property type="term" value="F:GTP diphosphokinase activity"/>
    <property type="evidence" value="ECO:0007669"/>
    <property type="project" value="TreeGrafter"/>
</dbReference>
<dbReference type="Proteomes" id="UP000178449">
    <property type="component" value="Unassembled WGS sequence"/>
</dbReference>
<accession>A0A1F6GA18</accession>
<dbReference type="EMBL" id="MFNE01000030">
    <property type="protein sequence ID" value="OGG94944.1"/>
    <property type="molecule type" value="Genomic_DNA"/>
</dbReference>
<evidence type="ECO:0000313" key="8">
    <source>
        <dbReference type="Proteomes" id="UP000178449"/>
    </source>
</evidence>
<dbReference type="InterPro" id="IPR007685">
    <property type="entry name" value="RelA_SpoT"/>
</dbReference>
<dbReference type="PROSITE" id="PS51880">
    <property type="entry name" value="TGS"/>
    <property type="match status" value="1"/>
</dbReference>
<dbReference type="CDD" id="cd01668">
    <property type="entry name" value="TGS_RSH"/>
    <property type="match status" value="1"/>
</dbReference>
<dbReference type="SUPFAM" id="SSF81301">
    <property type="entry name" value="Nucleotidyltransferase"/>
    <property type="match status" value="1"/>
</dbReference>
<evidence type="ECO:0000256" key="1">
    <source>
        <dbReference type="ARBA" id="ARBA00019852"/>
    </source>
</evidence>
<evidence type="ECO:0000256" key="4">
    <source>
        <dbReference type="ARBA" id="ARBA00033308"/>
    </source>
</evidence>
<dbReference type="Pfam" id="PF04607">
    <property type="entry name" value="RelA_SpoT"/>
    <property type="match status" value="1"/>
</dbReference>
<dbReference type="InterPro" id="IPR043519">
    <property type="entry name" value="NT_sf"/>
</dbReference>
<evidence type="ECO:0000259" key="6">
    <source>
        <dbReference type="PROSITE" id="PS51880"/>
    </source>
</evidence>
<dbReference type="GO" id="GO:0005886">
    <property type="term" value="C:plasma membrane"/>
    <property type="evidence" value="ECO:0007669"/>
    <property type="project" value="TreeGrafter"/>
</dbReference>
<evidence type="ECO:0000256" key="5">
    <source>
        <dbReference type="RuleBase" id="RU003847"/>
    </source>
</evidence>
<dbReference type="InterPro" id="IPR012675">
    <property type="entry name" value="Beta-grasp_dom_sf"/>
</dbReference>
<feature type="domain" description="TGS" evidence="6">
    <location>
        <begin position="383"/>
        <end position="444"/>
    </location>
</feature>
<dbReference type="STRING" id="1817772.A2527_06285"/>
<proteinExistence type="inferred from homology"/>
<dbReference type="GO" id="GO:0008893">
    <property type="term" value="F:guanosine-3',5'-bis(diphosphate) 3'-diphosphatase activity"/>
    <property type="evidence" value="ECO:0007669"/>
    <property type="project" value="TreeGrafter"/>
</dbReference>
<dbReference type="InterPro" id="IPR004811">
    <property type="entry name" value="RelA/Spo_fam"/>
</dbReference>
<dbReference type="PANTHER" id="PTHR21262">
    <property type="entry name" value="GUANOSINE-3',5'-BIS DIPHOSPHATE 3'-PYROPHOSPHOHYDROLASE"/>
    <property type="match status" value="1"/>
</dbReference>
<dbReference type="SUPFAM" id="SSF81271">
    <property type="entry name" value="TGS-like"/>
    <property type="match status" value="1"/>
</dbReference>
<sequence>MIRIEQIISSYKAYVPDADIVPLQKAYILAGRLLGGDGPVAIQEHLEVARVLIELKLDLESVVAGMLYSTIKNNRANYGELASQIGEPTAKLVDSLDHFQPAGLGVESRDALALSMRAMVDAAAKDPRVIFVILAIRLVRLRSWSGLTNKKVKNFAAETLELFAPLAERLGLNHQKIELEDLSFAILYPEEFASISRFLVSKQLDHQSALERTQRIIEKILQAHGINARFYHRIKHCFSIYTKAQKYQVSYEDVHDLLGLRVIVDETELAYHALGLVHGRFTPVQGRFKDYIAFPKANGYQSIHTAVVNDEGQGFEIQIRTAEMHHIAEIGVAAHWSYKLAGTNRAAEKKRSMPWLDELSKSLTITSDPKESLEIFTRELYSDLVYAFSPKGRIHRLPLGATVLDFAYAVHTQLGHHCRGAKIDGQVVPIHHRIKHGDQVMILTEDSEHPTPAWLGYANTNRALSSIRSELRKTENQEALKLGKDIFSEQMARIGLKGEDYLSSVEFGKFLKYKKYKSDEAFLIDLGFGNCSVNELKVFLIGQADSKSWTFSKKIMQTFGRKAEGVVILGLEDQQFKLAKCCNPLKGDDILGVMIQGEGVSIHQTDCKNLRGIDPKRLVDASWDFGKEERTQVRLLLHFDQDIKTHFQIMKILVSAKVRILECHHRLVENKSTEEINIEVASLDQFAKILKRLNGLNQVTARRLFEPETPAQS</sequence>
<dbReference type="GO" id="GO:0042594">
    <property type="term" value="P:response to starvation"/>
    <property type="evidence" value="ECO:0007669"/>
    <property type="project" value="TreeGrafter"/>
</dbReference>
<dbReference type="Gene3D" id="3.10.20.30">
    <property type="match status" value="1"/>
</dbReference>
<dbReference type="SMART" id="SM00954">
    <property type="entry name" value="RelA_SpoT"/>
    <property type="match status" value="1"/>
</dbReference>
<dbReference type="InterPro" id="IPR033655">
    <property type="entry name" value="TGS_RelA/SpoT"/>
</dbReference>
<dbReference type="Pfam" id="PF13328">
    <property type="entry name" value="HD_4"/>
    <property type="match status" value="1"/>
</dbReference>
<reference evidence="7 8" key="1">
    <citation type="journal article" date="2016" name="Nat. Commun.">
        <title>Thousands of microbial genomes shed light on interconnected biogeochemical processes in an aquifer system.</title>
        <authorList>
            <person name="Anantharaman K."/>
            <person name="Brown C.T."/>
            <person name="Hug L.A."/>
            <person name="Sharon I."/>
            <person name="Castelle C.J."/>
            <person name="Probst A.J."/>
            <person name="Thomas B.C."/>
            <person name="Singh A."/>
            <person name="Wilkins M.J."/>
            <person name="Karaoz U."/>
            <person name="Brodie E.L."/>
            <person name="Williams K.H."/>
            <person name="Hubbard S.S."/>
            <person name="Banfield J.F."/>
        </authorList>
    </citation>
    <scope>NUCLEOTIDE SEQUENCE [LARGE SCALE GENOMIC DNA]</scope>
</reference>
<dbReference type="Gene3D" id="1.10.3210.10">
    <property type="entry name" value="Hypothetical protein af1432"/>
    <property type="match status" value="1"/>
</dbReference>
<dbReference type="SUPFAM" id="SSF109604">
    <property type="entry name" value="HD-domain/PDEase-like"/>
    <property type="match status" value="1"/>
</dbReference>
<protein>
    <recommendedName>
        <fullName evidence="1">GTP pyrophosphokinase</fullName>
    </recommendedName>
    <alternativeName>
        <fullName evidence="3">(p)ppGpp synthase</fullName>
    </alternativeName>
    <alternativeName>
        <fullName evidence="2">ATP:GTP 3'-pyrophosphotransferase</fullName>
    </alternativeName>
    <alternativeName>
        <fullName evidence="4">ppGpp synthase I</fullName>
    </alternativeName>
</protein>
<dbReference type="InterPro" id="IPR012676">
    <property type="entry name" value="TGS-like"/>
</dbReference>